<gene>
    <name evidence="1" type="ORF">RRG08_024595</name>
</gene>
<accession>A0AAE1DPD7</accession>
<reference evidence="1" key="1">
    <citation type="journal article" date="2023" name="G3 (Bethesda)">
        <title>A reference genome for the long-term kleptoplast-retaining sea slug Elysia crispata morphotype clarki.</title>
        <authorList>
            <person name="Eastman K.E."/>
            <person name="Pendleton A.L."/>
            <person name="Shaikh M.A."/>
            <person name="Suttiyut T."/>
            <person name="Ogas R."/>
            <person name="Tomko P."/>
            <person name="Gavelis G."/>
            <person name="Widhalm J.R."/>
            <person name="Wisecaver J.H."/>
        </authorList>
    </citation>
    <scope>NUCLEOTIDE SEQUENCE</scope>
    <source>
        <strain evidence="1">ECLA1</strain>
    </source>
</reference>
<sequence length="112" mass="12828">MRCVKTSLPNIWRLSEQAGERQGKSKRMLCVLWFQVKTYVSIICDGGWVVRVCALPCLAPPYSQQLGHRVRKYRASSERHDFPSNPRPYPVYKMNTSLQSPTSSSYCACVIK</sequence>
<dbReference type="AlphaFoldDB" id="A0AAE1DPD7"/>
<evidence type="ECO:0000313" key="2">
    <source>
        <dbReference type="Proteomes" id="UP001283361"/>
    </source>
</evidence>
<name>A0AAE1DPD7_9GAST</name>
<keyword evidence="2" id="KW-1185">Reference proteome</keyword>
<dbReference type="EMBL" id="JAWDGP010003173">
    <property type="protein sequence ID" value="KAK3776818.1"/>
    <property type="molecule type" value="Genomic_DNA"/>
</dbReference>
<evidence type="ECO:0000313" key="1">
    <source>
        <dbReference type="EMBL" id="KAK3776818.1"/>
    </source>
</evidence>
<proteinExistence type="predicted"/>
<dbReference type="Proteomes" id="UP001283361">
    <property type="component" value="Unassembled WGS sequence"/>
</dbReference>
<comment type="caution">
    <text evidence="1">The sequence shown here is derived from an EMBL/GenBank/DDBJ whole genome shotgun (WGS) entry which is preliminary data.</text>
</comment>
<protein>
    <submittedName>
        <fullName evidence="1">Uncharacterized protein</fullName>
    </submittedName>
</protein>
<organism evidence="1 2">
    <name type="scientific">Elysia crispata</name>
    <name type="common">lettuce slug</name>
    <dbReference type="NCBI Taxonomy" id="231223"/>
    <lineage>
        <taxon>Eukaryota</taxon>
        <taxon>Metazoa</taxon>
        <taxon>Spiralia</taxon>
        <taxon>Lophotrochozoa</taxon>
        <taxon>Mollusca</taxon>
        <taxon>Gastropoda</taxon>
        <taxon>Heterobranchia</taxon>
        <taxon>Euthyneura</taxon>
        <taxon>Panpulmonata</taxon>
        <taxon>Sacoglossa</taxon>
        <taxon>Placobranchoidea</taxon>
        <taxon>Plakobranchidae</taxon>
        <taxon>Elysia</taxon>
    </lineage>
</organism>